<organism evidence="1">
    <name type="scientific">Hexamita inflata</name>
    <dbReference type="NCBI Taxonomy" id="28002"/>
    <lineage>
        <taxon>Eukaryota</taxon>
        <taxon>Metamonada</taxon>
        <taxon>Diplomonadida</taxon>
        <taxon>Hexamitidae</taxon>
        <taxon>Hexamitinae</taxon>
        <taxon>Hexamita</taxon>
    </lineage>
</organism>
<proteinExistence type="predicted"/>
<gene>
    <name evidence="1" type="ORF">HINF_LOCUS22492</name>
    <name evidence="2" type="ORF">HINF_LOCUS27106</name>
</gene>
<dbReference type="Proteomes" id="UP001642409">
    <property type="component" value="Unassembled WGS sequence"/>
</dbReference>
<dbReference type="EMBL" id="CATOUU010000590">
    <property type="protein sequence ID" value="CAI9934847.1"/>
    <property type="molecule type" value="Genomic_DNA"/>
</dbReference>
<sequence>MIVLLAIIVKSALIVYCWMAIRWTNISLIYQVAQCCSVHQSFSFSKFLANILSSIQPPSRNQQSKVAASTGAKEGMNDRNESQWILVPEKTRRRVRRASYFVVCYHNRVMPTAGRPIEAE</sequence>
<comment type="caution">
    <text evidence="1">The sequence shown here is derived from an EMBL/GenBank/DDBJ whole genome shotgun (WGS) entry which is preliminary data.</text>
</comment>
<accession>A0AA86PFL5</accession>
<name>A0AA86PFL5_9EUKA</name>
<reference evidence="1" key="1">
    <citation type="submission" date="2023-06" db="EMBL/GenBank/DDBJ databases">
        <authorList>
            <person name="Kurt Z."/>
        </authorList>
    </citation>
    <scope>NUCLEOTIDE SEQUENCE</scope>
</reference>
<keyword evidence="3" id="KW-1185">Reference proteome</keyword>
<evidence type="ECO:0000313" key="3">
    <source>
        <dbReference type="Proteomes" id="UP001642409"/>
    </source>
</evidence>
<reference evidence="2 3" key="2">
    <citation type="submission" date="2024-07" db="EMBL/GenBank/DDBJ databases">
        <authorList>
            <person name="Akdeniz Z."/>
        </authorList>
    </citation>
    <scope>NUCLEOTIDE SEQUENCE [LARGE SCALE GENOMIC DNA]</scope>
</reference>
<protein>
    <submittedName>
        <fullName evidence="2">Hypothetical_protein</fullName>
    </submittedName>
</protein>
<evidence type="ECO:0000313" key="1">
    <source>
        <dbReference type="EMBL" id="CAI9934847.1"/>
    </source>
</evidence>
<dbReference type="EMBL" id="CAXDID020000084">
    <property type="protein sequence ID" value="CAL6019773.1"/>
    <property type="molecule type" value="Genomic_DNA"/>
</dbReference>
<dbReference type="AlphaFoldDB" id="A0AA86PFL5"/>
<evidence type="ECO:0000313" key="2">
    <source>
        <dbReference type="EMBL" id="CAL6019773.1"/>
    </source>
</evidence>